<comment type="caution">
    <text evidence="1">The sequence shown here is derived from an EMBL/GenBank/DDBJ whole genome shotgun (WGS) entry which is preliminary data.</text>
</comment>
<protein>
    <submittedName>
        <fullName evidence="1">Uncharacterized protein</fullName>
    </submittedName>
</protein>
<proteinExistence type="predicted"/>
<reference evidence="1 2" key="1">
    <citation type="submission" date="2020-02" db="EMBL/GenBank/DDBJ databases">
        <authorList>
            <person name="Ma Q."/>
            <person name="Huang Y."/>
            <person name="Song X."/>
            <person name="Pei D."/>
        </authorList>
    </citation>
    <scope>NUCLEOTIDE SEQUENCE [LARGE SCALE GENOMIC DNA]</scope>
    <source>
        <strain evidence="1">Sxm20200214</strain>
        <tissue evidence="1">Leaf</tissue>
    </source>
</reference>
<evidence type="ECO:0000313" key="1">
    <source>
        <dbReference type="EMBL" id="KAG2335018.1"/>
    </source>
</evidence>
<dbReference type="Proteomes" id="UP000886595">
    <property type="component" value="Unassembled WGS sequence"/>
</dbReference>
<evidence type="ECO:0000313" key="2">
    <source>
        <dbReference type="Proteomes" id="UP000886595"/>
    </source>
</evidence>
<accession>A0A8X8BHI5</accession>
<keyword evidence="2" id="KW-1185">Reference proteome</keyword>
<gene>
    <name evidence="1" type="ORF">Bca52824_006198</name>
</gene>
<dbReference type="AlphaFoldDB" id="A0A8X8BHI5"/>
<organism evidence="1 2">
    <name type="scientific">Brassica carinata</name>
    <name type="common">Ethiopian mustard</name>
    <name type="synonym">Abyssinian cabbage</name>
    <dbReference type="NCBI Taxonomy" id="52824"/>
    <lineage>
        <taxon>Eukaryota</taxon>
        <taxon>Viridiplantae</taxon>
        <taxon>Streptophyta</taxon>
        <taxon>Embryophyta</taxon>
        <taxon>Tracheophyta</taxon>
        <taxon>Spermatophyta</taxon>
        <taxon>Magnoliopsida</taxon>
        <taxon>eudicotyledons</taxon>
        <taxon>Gunneridae</taxon>
        <taxon>Pentapetalae</taxon>
        <taxon>rosids</taxon>
        <taxon>malvids</taxon>
        <taxon>Brassicales</taxon>
        <taxon>Brassicaceae</taxon>
        <taxon>Brassiceae</taxon>
        <taxon>Brassica</taxon>
    </lineage>
</organism>
<dbReference type="EMBL" id="JAAMPC010000001">
    <property type="protein sequence ID" value="KAG2335018.1"/>
    <property type="molecule type" value="Genomic_DNA"/>
</dbReference>
<name>A0A8X8BHI5_BRACI</name>
<sequence length="115" mass="13204">MLLTIEDWRKVSIQAMLLGETVNQKTQFTWPLSSSAEEVLELAARDNKKKSTIIPRHHLLLAIEELIGSLGGLPEEKISFFEIFLPPRQKSLGPIAYYELWNDHAFQVQLADTIW</sequence>